<dbReference type="EMBL" id="JBBKXX010000002">
    <property type="protein sequence ID" value="MFD3408580.1"/>
    <property type="molecule type" value="Genomic_DNA"/>
</dbReference>
<gene>
    <name evidence="4" type="ORF">SKC37_07920</name>
</gene>
<reference evidence="4 5" key="1">
    <citation type="submission" date="2024-03" db="EMBL/GenBank/DDBJ databases">
        <title>Aquirufa genome sequencing.</title>
        <authorList>
            <person name="Pitt A."/>
            <person name="Hahn M.W."/>
        </authorList>
    </citation>
    <scope>NUCLEOTIDE SEQUENCE [LARGE SCALE GENOMIC DNA]</scope>
    <source>
        <strain evidence="4 5">HETE-83D</strain>
    </source>
</reference>
<evidence type="ECO:0000259" key="3">
    <source>
        <dbReference type="Pfam" id="PF07786"/>
    </source>
</evidence>
<dbReference type="Pfam" id="PF07786">
    <property type="entry name" value="HGSNAT_cat"/>
    <property type="match status" value="1"/>
</dbReference>
<feature type="transmembrane region" description="Helical" evidence="2">
    <location>
        <begin position="295"/>
        <end position="313"/>
    </location>
</feature>
<evidence type="ECO:0000313" key="4">
    <source>
        <dbReference type="EMBL" id="MFD3408580.1"/>
    </source>
</evidence>
<feature type="region of interest" description="Disordered" evidence="1">
    <location>
        <begin position="260"/>
        <end position="286"/>
    </location>
</feature>
<dbReference type="InterPro" id="IPR012429">
    <property type="entry name" value="HGSNAT_cat"/>
</dbReference>
<evidence type="ECO:0000256" key="1">
    <source>
        <dbReference type="SAM" id="MobiDB-lite"/>
    </source>
</evidence>
<feature type="transmembrane region" description="Helical" evidence="2">
    <location>
        <begin position="179"/>
        <end position="196"/>
    </location>
</feature>
<feature type="transmembrane region" description="Helical" evidence="2">
    <location>
        <begin position="407"/>
        <end position="426"/>
    </location>
</feature>
<feature type="transmembrane region" description="Helical" evidence="2">
    <location>
        <begin position="325"/>
        <end position="344"/>
    </location>
</feature>
<dbReference type="Proteomes" id="UP001598019">
    <property type="component" value="Unassembled WGS sequence"/>
</dbReference>
<feature type="transmembrane region" description="Helical" evidence="2">
    <location>
        <begin position="236"/>
        <end position="257"/>
    </location>
</feature>
<dbReference type="RefSeq" id="WP_377980961.1">
    <property type="nucleotide sequence ID" value="NZ_JBBKXX010000002.1"/>
</dbReference>
<protein>
    <submittedName>
        <fullName evidence="4">Heparan-alpha-glucosaminide N-acetyltransferase domain-containing protein</fullName>
    </submittedName>
</protein>
<keyword evidence="2" id="KW-0472">Membrane</keyword>
<feature type="domain" description="Heparan-alpha-glucosaminide N-acetyltransferase catalytic" evidence="3">
    <location>
        <begin position="5"/>
        <end position="148"/>
    </location>
</feature>
<accession>A0ABW6DLI2</accession>
<evidence type="ECO:0000313" key="5">
    <source>
        <dbReference type="Proteomes" id="UP001598019"/>
    </source>
</evidence>
<keyword evidence="5" id="KW-1185">Reference proteome</keyword>
<feature type="transmembrane region" description="Helical" evidence="2">
    <location>
        <begin position="150"/>
        <end position="172"/>
    </location>
</feature>
<dbReference type="PANTHER" id="PTHR31061">
    <property type="entry name" value="LD22376P"/>
    <property type="match status" value="1"/>
</dbReference>
<sequence>MENKRLLSIDIFRGLTVILMTIVNNPGDWGHIYAPLEHAEWHGYTLTDLVFPSFLFIVGISTVLSKPSEDQLLKSCKRALRIFLLGLSLSFFSKIQAGDFTLVARLLAMSLATVAFLGDYPFRRQFWVAVGAFVLLIGICFSGLTDFEHVRIPGVLQRIAVVYLLVSLLHAYTSLRVQIIVFLASLTGYWALMYFVEVPGIGAANLEVNKNLAAWLDNYLLEGHLWATSETWDPEGILSTLPAVATGLAGLFAGRYLQESPKGVSPEGGSPEGVSPKGVSPKGGSPEGMSPKASVLFAVGALALVLGTIWGWYFPINKALWTSSYVLVAAGWDLLLLAVLQVTVQSEIFADRYWKPVLIFGMNPMLVFFFSGIIPRVLGMIKIGEDGLTSWIYSQGIEPLFVDKMNASLAGALIYVLIWAVILYFFDARKRYYKV</sequence>
<proteinExistence type="predicted"/>
<name>A0ABW6DLI2_9BACT</name>
<feature type="transmembrane region" description="Helical" evidence="2">
    <location>
        <begin position="356"/>
        <end position="378"/>
    </location>
</feature>
<organism evidence="4 5">
    <name type="scientific">Aquirufa esocilacus</name>
    <dbReference type="NCBI Taxonomy" id="3096513"/>
    <lineage>
        <taxon>Bacteria</taxon>
        <taxon>Pseudomonadati</taxon>
        <taxon>Bacteroidota</taxon>
        <taxon>Cytophagia</taxon>
        <taxon>Cytophagales</taxon>
        <taxon>Flectobacillaceae</taxon>
        <taxon>Aquirufa</taxon>
    </lineage>
</organism>
<keyword evidence="2" id="KW-0812">Transmembrane</keyword>
<evidence type="ECO:0000256" key="2">
    <source>
        <dbReference type="SAM" id="Phobius"/>
    </source>
</evidence>
<comment type="caution">
    <text evidence="4">The sequence shown here is derived from an EMBL/GenBank/DDBJ whole genome shotgun (WGS) entry which is preliminary data.</text>
</comment>
<keyword evidence="2" id="KW-1133">Transmembrane helix</keyword>
<feature type="transmembrane region" description="Helical" evidence="2">
    <location>
        <begin position="126"/>
        <end position="144"/>
    </location>
</feature>
<dbReference type="PANTHER" id="PTHR31061:SF24">
    <property type="entry name" value="LD22376P"/>
    <property type="match status" value="1"/>
</dbReference>